<dbReference type="Gene3D" id="3.30.450.350">
    <property type="entry name" value="CHASE domain"/>
    <property type="match status" value="1"/>
</dbReference>
<evidence type="ECO:0000256" key="2">
    <source>
        <dbReference type="ARBA" id="ARBA00004370"/>
    </source>
</evidence>
<feature type="transmembrane region" description="Helical" evidence="8">
    <location>
        <begin position="316"/>
        <end position="335"/>
    </location>
</feature>
<dbReference type="EMBL" id="JACXAF010000010">
    <property type="protein sequence ID" value="MBD1389629.1"/>
    <property type="molecule type" value="Genomic_DNA"/>
</dbReference>
<evidence type="ECO:0000256" key="4">
    <source>
        <dbReference type="ARBA" id="ARBA00022692"/>
    </source>
</evidence>
<dbReference type="Pfam" id="PF03924">
    <property type="entry name" value="CHASE"/>
    <property type="match status" value="1"/>
</dbReference>
<dbReference type="PROSITE" id="PS50839">
    <property type="entry name" value="CHASE"/>
    <property type="match status" value="1"/>
</dbReference>
<reference evidence="11" key="1">
    <citation type="submission" date="2020-09" db="EMBL/GenBank/DDBJ databases">
        <title>A novel bacterium of genus Neiella, isolated from South China Sea.</title>
        <authorList>
            <person name="Huang H."/>
            <person name="Mo K."/>
            <person name="Hu Y."/>
        </authorList>
    </citation>
    <scope>NUCLEOTIDE SEQUENCE</scope>
    <source>
        <strain evidence="11">HB171785</strain>
    </source>
</reference>
<keyword evidence="12" id="KW-1185">Reference proteome</keyword>
<proteinExistence type="predicted"/>
<comment type="subcellular location">
    <subcellularLocation>
        <location evidence="2">Membrane</location>
    </subcellularLocation>
</comment>
<evidence type="ECO:0000256" key="1">
    <source>
        <dbReference type="ARBA" id="ARBA00001946"/>
    </source>
</evidence>
<dbReference type="GO" id="GO:0052621">
    <property type="term" value="F:diguanylate cyclase activity"/>
    <property type="evidence" value="ECO:0007669"/>
    <property type="project" value="UniProtKB-EC"/>
</dbReference>
<comment type="catalytic activity">
    <reaction evidence="7">
        <text>2 GTP = 3',3'-c-di-GMP + 2 diphosphate</text>
        <dbReference type="Rhea" id="RHEA:24898"/>
        <dbReference type="ChEBI" id="CHEBI:33019"/>
        <dbReference type="ChEBI" id="CHEBI:37565"/>
        <dbReference type="ChEBI" id="CHEBI:58805"/>
        <dbReference type="EC" id="2.7.7.65"/>
    </reaction>
</comment>
<dbReference type="InterPro" id="IPR006189">
    <property type="entry name" value="CHASE_dom"/>
</dbReference>
<sequence length="539" mass="60817">MKRFEMKAAGTFLSGIPACMVILSIGVVLTTWARWYNNSLERRALLDDFQHVAYSRAISLHREISRHIETLRTLAAIYETQPNVSWEQFQQVSAPILESYVHTQALQWLPKVAHSERKLYEQAMKKRFPEFRFTHQQNNKMVNAAKREVYYPIYYLNPLKGNNEALGYDVASSSVRRAGLIEAASSGTPQLIAGLKLVQQKDDAPLFFAVVPIYKQPSSTPKERLHNLKGFVLGVFKLRELFDASALSKRPLGIKMTLIDESDPSQQRVLYVHESRTSTPIVEGIEIRQPMPHFWGKTWSILATPTTSFMNHHSSFSTWVIALVGGGSSFLLAFFTRSILSRVNQIQALNRQLETLAQEDGLTGLANRRRFDEVLSMELSRSHRQKTSLSLALIDIDYFKQYNDVYGHIQGDHCLQSFSECLRKAIRRPTDLAVRYGGEEFALLLPDTDSPEGVILKLQQLLKRAGIPHEASNVASFLTASIGVVTVTSGIASISPSELIEHADQALYRAKNAGRNTVEYIRISHEKEEGTRALLRAIS</sequence>
<evidence type="ECO:0000259" key="9">
    <source>
        <dbReference type="PROSITE" id="PS50839"/>
    </source>
</evidence>
<dbReference type="InterPro" id="IPR000160">
    <property type="entry name" value="GGDEF_dom"/>
</dbReference>
<organism evidence="11 12">
    <name type="scientific">Neiella litorisoli</name>
    <dbReference type="NCBI Taxonomy" id="2771431"/>
    <lineage>
        <taxon>Bacteria</taxon>
        <taxon>Pseudomonadati</taxon>
        <taxon>Pseudomonadota</taxon>
        <taxon>Gammaproteobacteria</taxon>
        <taxon>Alteromonadales</taxon>
        <taxon>Echinimonadaceae</taxon>
        <taxon>Neiella</taxon>
    </lineage>
</organism>
<dbReference type="PANTHER" id="PTHR45138:SF9">
    <property type="entry name" value="DIGUANYLATE CYCLASE DGCM-RELATED"/>
    <property type="match status" value="1"/>
</dbReference>
<dbReference type="InterPro" id="IPR029787">
    <property type="entry name" value="Nucleotide_cyclase"/>
</dbReference>
<comment type="cofactor">
    <cofactor evidence="1">
        <name>Mg(2+)</name>
        <dbReference type="ChEBI" id="CHEBI:18420"/>
    </cofactor>
</comment>
<dbReference type="EC" id="2.7.7.65" evidence="3"/>
<evidence type="ECO:0000313" key="12">
    <source>
        <dbReference type="Proteomes" id="UP000638014"/>
    </source>
</evidence>
<comment type="caution">
    <text evidence="11">The sequence shown here is derived from an EMBL/GenBank/DDBJ whole genome shotgun (WGS) entry which is preliminary data.</text>
</comment>
<dbReference type="SMART" id="SM01079">
    <property type="entry name" value="CHASE"/>
    <property type="match status" value="1"/>
</dbReference>
<evidence type="ECO:0000256" key="6">
    <source>
        <dbReference type="ARBA" id="ARBA00023136"/>
    </source>
</evidence>
<keyword evidence="4 8" id="KW-0812">Transmembrane</keyword>
<dbReference type="GO" id="GO:1902201">
    <property type="term" value="P:negative regulation of bacterial-type flagellum-dependent cell motility"/>
    <property type="evidence" value="ECO:0007669"/>
    <property type="project" value="TreeGrafter"/>
</dbReference>
<dbReference type="PROSITE" id="PS50887">
    <property type="entry name" value="GGDEF"/>
    <property type="match status" value="1"/>
</dbReference>
<feature type="transmembrane region" description="Helical" evidence="8">
    <location>
        <begin position="12"/>
        <end position="35"/>
    </location>
</feature>
<keyword evidence="6 8" id="KW-0472">Membrane</keyword>
<dbReference type="NCBIfam" id="TIGR00254">
    <property type="entry name" value="GGDEF"/>
    <property type="match status" value="1"/>
</dbReference>
<name>A0A8J6QRZ3_9GAMM</name>
<dbReference type="PANTHER" id="PTHR45138">
    <property type="entry name" value="REGULATORY COMPONENTS OF SENSORY TRANSDUCTION SYSTEM"/>
    <property type="match status" value="1"/>
</dbReference>
<feature type="domain" description="GGDEF" evidence="10">
    <location>
        <begin position="387"/>
        <end position="523"/>
    </location>
</feature>
<feature type="domain" description="CHASE" evidence="9">
    <location>
        <begin position="80"/>
        <end position="271"/>
    </location>
</feature>
<evidence type="ECO:0000256" key="8">
    <source>
        <dbReference type="SAM" id="Phobius"/>
    </source>
</evidence>
<dbReference type="RefSeq" id="WP_191144736.1">
    <property type="nucleotide sequence ID" value="NZ_JACXAF010000010.1"/>
</dbReference>
<dbReference type="InterPro" id="IPR043128">
    <property type="entry name" value="Rev_trsase/Diguanyl_cyclase"/>
</dbReference>
<evidence type="ECO:0000256" key="3">
    <source>
        <dbReference type="ARBA" id="ARBA00012528"/>
    </source>
</evidence>
<gene>
    <name evidence="11" type="ORF">IC617_09320</name>
</gene>
<evidence type="ECO:0000256" key="5">
    <source>
        <dbReference type="ARBA" id="ARBA00022989"/>
    </source>
</evidence>
<dbReference type="CDD" id="cd01949">
    <property type="entry name" value="GGDEF"/>
    <property type="match status" value="1"/>
</dbReference>
<dbReference type="GO" id="GO:0043709">
    <property type="term" value="P:cell adhesion involved in single-species biofilm formation"/>
    <property type="evidence" value="ECO:0007669"/>
    <property type="project" value="TreeGrafter"/>
</dbReference>
<evidence type="ECO:0000259" key="10">
    <source>
        <dbReference type="PROSITE" id="PS50887"/>
    </source>
</evidence>
<dbReference type="FunFam" id="3.30.70.270:FF:000001">
    <property type="entry name" value="Diguanylate cyclase domain protein"/>
    <property type="match status" value="1"/>
</dbReference>
<dbReference type="Gene3D" id="3.30.70.270">
    <property type="match status" value="1"/>
</dbReference>
<dbReference type="Pfam" id="PF00990">
    <property type="entry name" value="GGDEF"/>
    <property type="match status" value="1"/>
</dbReference>
<dbReference type="Proteomes" id="UP000638014">
    <property type="component" value="Unassembled WGS sequence"/>
</dbReference>
<keyword evidence="5 8" id="KW-1133">Transmembrane helix</keyword>
<dbReference type="InterPro" id="IPR050469">
    <property type="entry name" value="Diguanylate_Cyclase"/>
</dbReference>
<dbReference type="GO" id="GO:0007165">
    <property type="term" value="P:signal transduction"/>
    <property type="evidence" value="ECO:0007669"/>
    <property type="project" value="UniProtKB-ARBA"/>
</dbReference>
<dbReference type="InterPro" id="IPR042240">
    <property type="entry name" value="CHASE_sf"/>
</dbReference>
<dbReference type="SUPFAM" id="SSF55073">
    <property type="entry name" value="Nucleotide cyclase"/>
    <property type="match status" value="1"/>
</dbReference>
<dbReference type="SMART" id="SM00267">
    <property type="entry name" value="GGDEF"/>
    <property type="match status" value="1"/>
</dbReference>
<dbReference type="GO" id="GO:0005886">
    <property type="term" value="C:plasma membrane"/>
    <property type="evidence" value="ECO:0007669"/>
    <property type="project" value="TreeGrafter"/>
</dbReference>
<accession>A0A8J6QRZ3</accession>
<dbReference type="AlphaFoldDB" id="A0A8J6QRZ3"/>
<evidence type="ECO:0000313" key="11">
    <source>
        <dbReference type="EMBL" id="MBD1389629.1"/>
    </source>
</evidence>
<protein>
    <recommendedName>
        <fullName evidence="3">diguanylate cyclase</fullName>
        <ecNumber evidence="3">2.7.7.65</ecNumber>
    </recommendedName>
</protein>
<evidence type="ECO:0000256" key="7">
    <source>
        <dbReference type="ARBA" id="ARBA00034247"/>
    </source>
</evidence>